<dbReference type="HOGENOM" id="CLU_3228070_0_0_3"/>
<organism evidence="1 2">
    <name type="scientific">Acaryochloris marina (strain MBIC 11017)</name>
    <dbReference type="NCBI Taxonomy" id="329726"/>
    <lineage>
        <taxon>Bacteria</taxon>
        <taxon>Bacillati</taxon>
        <taxon>Cyanobacteriota</taxon>
        <taxon>Cyanophyceae</taxon>
        <taxon>Acaryochloridales</taxon>
        <taxon>Acaryochloridaceae</taxon>
        <taxon>Acaryochloris</taxon>
    </lineage>
</organism>
<dbReference type="KEGG" id="amr:AM1_4170"/>
<accession>B0CBN2</accession>
<reference evidence="1 2" key="1">
    <citation type="journal article" date="2008" name="Proc. Natl. Acad. Sci. U.S.A.">
        <title>Niche adaptation and genome expansion in the chlorophyll d-producing cyanobacterium Acaryochloris marina.</title>
        <authorList>
            <person name="Swingley W.D."/>
            <person name="Chen M."/>
            <person name="Cheung P.C."/>
            <person name="Conrad A.L."/>
            <person name="Dejesa L.C."/>
            <person name="Hao J."/>
            <person name="Honchak B.M."/>
            <person name="Karbach L.E."/>
            <person name="Kurdoglu A."/>
            <person name="Lahiri S."/>
            <person name="Mastrian S.D."/>
            <person name="Miyashita H."/>
            <person name="Page L."/>
            <person name="Ramakrishna P."/>
            <person name="Satoh S."/>
            <person name="Sattley W.M."/>
            <person name="Shimada Y."/>
            <person name="Taylor H.L."/>
            <person name="Tomo T."/>
            <person name="Tsuchiya T."/>
            <person name="Wang Z.T."/>
            <person name="Raymond J."/>
            <person name="Mimuro M."/>
            <person name="Blankenship R.E."/>
            <person name="Touchman J.W."/>
        </authorList>
    </citation>
    <scope>NUCLEOTIDE SEQUENCE [LARGE SCALE GENOMIC DNA]</scope>
    <source>
        <strain evidence="2">MBIC 11017</strain>
    </source>
</reference>
<name>B0CBN2_ACAM1</name>
<dbReference type="Proteomes" id="UP000000268">
    <property type="component" value="Chromosome"/>
</dbReference>
<gene>
    <name evidence="1" type="ordered locus">AM1_4170</name>
</gene>
<keyword evidence="2" id="KW-1185">Reference proteome</keyword>
<proteinExistence type="predicted"/>
<evidence type="ECO:0000313" key="2">
    <source>
        <dbReference type="Proteomes" id="UP000000268"/>
    </source>
</evidence>
<dbReference type="EMBL" id="CP000828">
    <property type="protein sequence ID" value="ABW29150.1"/>
    <property type="molecule type" value="Genomic_DNA"/>
</dbReference>
<protein>
    <submittedName>
        <fullName evidence="1">Uncharacterized protein</fullName>
    </submittedName>
</protein>
<sequence>MTPQLHLPPQGHLQPYSLLKSLPRSKWISAQNLDIKGDLLASL</sequence>
<dbReference type="AlphaFoldDB" id="B0CBN2"/>
<evidence type="ECO:0000313" key="1">
    <source>
        <dbReference type="EMBL" id="ABW29150.1"/>
    </source>
</evidence>